<feature type="domain" description="PilZ" evidence="1">
    <location>
        <begin position="9"/>
        <end position="84"/>
    </location>
</feature>
<dbReference type="AlphaFoldDB" id="A0A2T1J041"/>
<dbReference type="RefSeq" id="WP_005014707.1">
    <property type="nucleotide sequence ID" value="NZ_BKHE01000023.1"/>
</dbReference>
<accession>A0A2T1J041</accession>
<evidence type="ECO:0000259" key="1">
    <source>
        <dbReference type="Pfam" id="PF07238"/>
    </source>
</evidence>
<evidence type="ECO:0000313" key="3">
    <source>
        <dbReference type="EMBL" id="TNX94064.1"/>
    </source>
</evidence>
<dbReference type="STRING" id="40216.GCA_001917365_00282"/>
<sequence>MQPRMGGIIQVNIPDRATLQASYMGFVQGGGLFIPSQQPVKMGEEVFVLATLPGQAQKVPLTGKVIWISRKQNGIRPQGFGIQLSGEKGIYYRSEAEKLLAGSLTSDRPGYTV</sequence>
<dbReference type="EMBL" id="DPXL01000083">
    <property type="protein sequence ID" value="HCM31285.1"/>
    <property type="molecule type" value="Genomic_DNA"/>
</dbReference>
<comment type="caution">
    <text evidence="2">The sequence shown here is derived from an EMBL/GenBank/DDBJ whole genome shotgun (WGS) entry which is preliminary data.</text>
</comment>
<protein>
    <submittedName>
        <fullName evidence="2">Pilus assembly protein</fullName>
    </submittedName>
</protein>
<evidence type="ECO:0000313" key="2">
    <source>
        <dbReference type="EMBL" id="HCM31285.1"/>
    </source>
</evidence>
<reference evidence="3 5" key="2">
    <citation type="submission" date="2019-06" db="EMBL/GenBank/DDBJ databases">
        <title>Genome of Acinetobacter radioresistens APH1, a phenol degrading strain.</title>
        <authorList>
            <person name="Liu Y."/>
        </authorList>
    </citation>
    <scope>NUCLEOTIDE SEQUENCE [LARGE SCALE GENOMIC DNA]</scope>
    <source>
        <strain evidence="3 5">APH1</strain>
    </source>
</reference>
<name>A0A2T1J041_ACIRA</name>
<gene>
    <name evidence="2" type="ORF">DIC32_06680</name>
    <name evidence="3" type="ORF">FHY67_00955</name>
</gene>
<evidence type="ECO:0000313" key="4">
    <source>
        <dbReference type="Proteomes" id="UP000262257"/>
    </source>
</evidence>
<dbReference type="KEGG" id="arj:DOM24_05310"/>
<dbReference type="Pfam" id="PF07238">
    <property type="entry name" value="PilZ"/>
    <property type="match status" value="1"/>
</dbReference>
<dbReference type="Proteomes" id="UP000262257">
    <property type="component" value="Unassembled WGS sequence"/>
</dbReference>
<dbReference type="InterPro" id="IPR009875">
    <property type="entry name" value="PilZ_domain"/>
</dbReference>
<organism evidence="2 4">
    <name type="scientific">Acinetobacter radioresistens</name>
    <dbReference type="NCBI Taxonomy" id="40216"/>
    <lineage>
        <taxon>Bacteria</taxon>
        <taxon>Pseudomonadati</taxon>
        <taxon>Pseudomonadota</taxon>
        <taxon>Gammaproteobacteria</taxon>
        <taxon>Moraxellales</taxon>
        <taxon>Moraxellaceae</taxon>
        <taxon>Acinetobacter</taxon>
    </lineage>
</organism>
<dbReference type="GeneID" id="56305500"/>
<proteinExistence type="predicted"/>
<dbReference type="EMBL" id="VFBM01000001">
    <property type="protein sequence ID" value="TNX94064.1"/>
    <property type="molecule type" value="Genomic_DNA"/>
</dbReference>
<dbReference type="Proteomes" id="UP000314285">
    <property type="component" value="Unassembled WGS sequence"/>
</dbReference>
<dbReference type="Gene3D" id="2.40.10.220">
    <property type="entry name" value="predicted glycosyltransferase like domains"/>
    <property type="match status" value="1"/>
</dbReference>
<reference evidence="2 4" key="1">
    <citation type="journal article" date="2018" name="Nat. Biotechnol.">
        <title>A standardized bacterial taxonomy based on genome phylogeny substantially revises the tree of life.</title>
        <authorList>
            <person name="Parks D.H."/>
            <person name="Chuvochina M."/>
            <person name="Waite D.W."/>
            <person name="Rinke C."/>
            <person name="Skarshewski A."/>
            <person name="Chaumeil P.A."/>
            <person name="Hugenholtz P."/>
        </authorList>
    </citation>
    <scope>NUCLEOTIDE SEQUENCE [LARGE SCALE GENOMIC DNA]</scope>
    <source>
        <strain evidence="2">UBA10045</strain>
    </source>
</reference>
<evidence type="ECO:0000313" key="5">
    <source>
        <dbReference type="Proteomes" id="UP000314285"/>
    </source>
</evidence>
<dbReference type="GO" id="GO:0035438">
    <property type="term" value="F:cyclic-di-GMP binding"/>
    <property type="evidence" value="ECO:0007669"/>
    <property type="project" value="InterPro"/>
</dbReference>